<reference evidence="1 2" key="1">
    <citation type="submission" date="2020-07" db="EMBL/GenBank/DDBJ databases">
        <title>Endozoicomonas sp. nov., isolated from sediment.</title>
        <authorList>
            <person name="Gu T."/>
        </authorList>
    </citation>
    <scope>NUCLEOTIDE SEQUENCE [LARGE SCALE GENOMIC DNA]</scope>
    <source>
        <strain evidence="1 2">SM1973</strain>
    </source>
</reference>
<name>A0A853IQQ6_9GAMM</name>
<feature type="non-terminal residue" evidence="1">
    <location>
        <position position="242"/>
    </location>
</feature>
<protein>
    <submittedName>
        <fullName evidence="1">Uncharacterized protein</fullName>
    </submittedName>
</protein>
<comment type="caution">
    <text evidence="1">The sequence shown here is derived from an EMBL/GenBank/DDBJ whole genome shotgun (WGS) entry which is preliminary data.</text>
</comment>
<evidence type="ECO:0000313" key="1">
    <source>
        <dbReference type="EMBL" id="NYZ70266.1"/>
    </source>
</evidence>
<evidence type="ECO:0000313" key="2">
    <source>
        <dbReference type="Proteomes" id="UP000569732"/>
    </source>
</evidence>
<keyword evidence="2" id="KW-1185">Reference proteome</keyword>
<dbReference type="RefSeq" id="WP_219340340.1">
    <property type="nucleotide sequence ID" value="NZ_JACCKB010000377.1"/>
</dbReference>
<dbReference type="Proteomes" id="UP000569732">
    <property type="component" value="Unassembled WGS sequence"/>
</dbReference>
<gene>
    <name evidence="1" type="ORF">H0A36_30095</name>
</gene>
<sequence>MDKNSSSIAAIKIQLVHSDDPALQKELARYQSQHDKLSQQLANFDEDHATKGEQLEHKIKRHRVYLLDKAEEGKLFFDPSVITNTDQVYIIDSDYVITVGTVLEVSDRIWGDNAAYKVVSIAAKHGFLNTINVEGQTKQFWLQELGRDEIKLSSLSAADFDKQQLLSKRLTYENLDSIEPSIYHQLVDQINLEDDGFLIQTSSGALQLINGRQATTKQKGQVLWPESTNQTQCKRVMEFYAT</sequence>
<dbReference type="EMBL" id="JACCKB010000377">
    <property type="protein sequence ID" value="NYZ70266.1"/>
    <property type="molecule type" value="Genomic_DNA"/>
</dbReference>
<dbReference type="AlphaFoldDB" id="A0A853IQQ6"/>
<accession>A0A853IQQ6</accession>
<organism evidence="1 2">
    <name type="scientific">Spartinivicinus marinus</name>
    <dbReference type="NCBI Taxonomy" id="2994442"/>
    <lineage>
        <taxon>Bacteria</taxon>
        <taxon>Pseudomonadati</taxon>
        <taxon>Pseudomonadota</taxon>
        <taxon>Gammaproteobacteria</taxon>
        <taxon>Oceanospirillales</taxon>
        <taxon>Zooshikellaceae</taxon>
        <taxon>Spartinivicinus</taxon>
    </lineage>
</organism>
<proteinExistence type="predicted"/>